<comment type="caution">
    <text evidence="2">The sequence shown here is derived from an EMBL/GenBank/DDBJ whole genome shotgun (WGS) entry which is preliminary data.</text>
</comment>
<gene>
    <name evidence="2" type="ORF">Scep_010679</name>
</gene>
<evidence type="ECO:0000313" key="3">
    <source>
        <dbReference type="Proteomes" id="UP001419268"/>
    </source>
</evidence>
<reference evidence="2 3" key="1">
    <citation type="submission" date="2024-01" db="EMBL/GenBank/DDBJ databases">
        <title>Genome assemblies of Stephania.</title>
        <authorList>
            <person name="Yang L."/>
        </authorList>
    </citation>
    <scope>NUCLEOTIDE SEQUENCE [LARGE SCALE GENOMIC DNA]</scope>
    <source>
        <strain evidence="2">JXDWG</strain>
        <tissue evidence="2">Leaf</tissue>
    </source>
</reference>
<feature type="compositionally biased region" description="Basic and acidic residues" evidence="1">
    <location>
        <begin position="1"/>
        <end position="17"/>
    </location>
</feature>
<keyword evidence="3" id="KW-1185">Reference proteome</keyword>
<dbReference type="AlphaFoldDB" id="A0AAP0JVI8"/>
<proteinExistence type="predicted"/>
<evidence type="ECO:0000313" key="2">
    <source>
        <dbReference type="EMBL" id="KAK9140998.1"/>
    </source>
</evidence>
<evidence type="ECO:0000256" key="1">
    <source>
        <dbReference type="SAM" id="MobiDB-lite"/>
    </source>
</evidence>
<feature type="region of interest" description="Disordered" evidence="1">
    <location>
        <begin position="1"/>
        <end position="129"/>
    </location>
</feature>
<accession>A0AAP0JVI8</accession>
<protein>
    <submittedName>
        <fullName evidence="2">Uncharacterized protein</fullName>
    </submittedName>
</protein>
<name>A0AAP0JVI8_9MAGN</name>
<dbReference type="EMBL" id="JBBNAG010000004">
    <property type="protein sequence ID" value="KAK9140998.1"/>
    <property type="molecule type" value="Genomic_DNA"/>
</dbReference>
<dbReference type="Proteomes" id="UP001419268">
    <property type="component" value="Unassembled WGS sequence"/>
</dbReference>
<sequence length="129" mass="13703">MTEERRELRRDDQRLRADGTAARGRTGGRGGSARKRLANARSGVSRRRTVAPARWTGGSGARSCSCTGGARQRRQRRQPAAAPRAAAAARGPATTPAAEKKRKEEKEKEIGSGAGGRVGETAATPARQR</sequence>
<feature type="compositionally biased region" description="Basic and acidic residues" evidence="1">
    <location>
        <begin position="98"/>
        <end position="110"/>
    </location>
</feature>
<feature type="compositionally biased region" description="Basic residues" evidence="1">
    <location>
        <begin position="32"/>
        <end position="49"/>
    </location>
</feature>
<organism evidence="2 3">
    <name type="scientific">Stephania cephalantha</name>
    <dbReference type="NCBI Taxonomy" id="152367"/>
    <lineage>
        <taxon>Eukaryota</taxon>
        <taxon>Viridiplantae</taxon>
        <taxon>Streptophyta</taxon>
        <taxon>Embryophyta</taxon>
        <taxon>Tracheophyta</taxon>
        <taxon>Spermatophyta</taxon>
        <taxon>Magnoliopsida</taxon>
        <taxon>Ranunculales</taxon>
        <taxon>Menispermaceae</taxon>
        <taxon>Menispermoideae</taxon>
        <taxon>Cissampelideae</taxon>
        <taxon>Stephania</taxon>
    </lineage>
</organism>
<feature type="compositionally biased region" description="Low complexity" evidence="1">
    <location>
        <begin position="78"/>
        <end position="97"/>
    </location>
</feature>